<dbReference type="AlphaFoldDB" id="B8C7R2"/>
<name>B8C7R2_THAPS</name>
<dbReference type="OMA" id="GDNRVWQ"/>
<keyword evidence="1" id="KW-1133">Transmembrane helix</keyword>
<sequence>MSRQAQDTHQHDEENATSTAEADVAIELVNEVPPPPPLPLTDVAEIIMKTPRQTNSISKHKIQIAIGVVVLSIIAISVGLSIGLSNRKGSTTTSSNENAVSSVDASPDDAFVLMIIPTQSPVSSSSLVSSSTTTTSPVATTAKTAAAASSLPVPVSTSLPTQSPITYTPTSSPFLPFPFGESLVTLNQLGLQVSEGLSVRIIAIMDRKVRYTKGEESSRPFHRVPDAAGIISLLDGGYVYMSNSEIGSGEGGVYGVYIDNEGNVVDYRTLLDGTSKNCGGGVTPWNTWISCEEVDDGQCWQIDPDPSSEWYGNPRMTRLGGISGGKYESTASDESGYFYVTEDHESGAIRRFKATGTGFNSLHNDGTTTFLRLLDGRNFEWTTRESAARSSANWYYPNSEGIWYYDSKLYFTAKTNHHLFILDLNEMTYTRENTGKDLSGKGFFDAEPDQIIFGRKNKNIYFTEDGGSSPGVFVRDVESGGYRCMFQAIPGGKFEGDETVGLAMSPDGSRFYAAMQDAGILYEITRTDGQAFE</sequence>
<dbReference type="InParanoid" id="B8C7R2"/>
<reference evidence="2 3" key="2">
    <citation type="journal article" date="2008" name="Nature">
        <title>The Phaeodactylum genome reveals the evolutionary history of diatom genomes.</title>
        <authorList>
            <person name="Bowler C."/>
            <person name="Allen A.E."/>
            <person name="Badger J.H."/>
            <person name="Grimwood J."/>
            <person name="Jabbari K."/>
            <person name="Kuo A."/>
            <person name="Maheswari U."/>
            <person name="Martens C."/>
            <person name="Maumus F."/>
            <person name="Otillar R.P."/>
            <person name="Rayko E."/>
            <person name="Salamov A."/>
            <person name="Vandepoele K."/>
            <person name="Beszteri B."/>
            <person name="Gruber A."/>
            <person name="Heijde M."/>
            <person name="Katinka M."/>
            <person name="Mock T."/>
            <person name="Valentin K."/>
            <person name="Verret F."/>
            <person name="Berges J.A."/>
            <person name="Brownlee C."/>
            <person name="Cadoret J.P."/>
            <person name="Chiovitti A."/>
            <person name="Choi C.J."/>
            <person name="Coesel S."/>
            <person name="De Martino A."/>
            <person name="Detter J.C."/>
            <person name="Durkin C."/>
            <person name="Falciatore A."/>
            <person name="Fournet J."/>
            <person name="Haruta M."/>
            <person name="Huysman M.J."/>
            <person name="Jenkins B.D."/>
            <person name="Jiroutova K."/>
            <person name="Jorgensen R.E."/>
            <person name="Joubert Y."/>
            <person name="Kaplan A."/>
            <person name="Kroger N."/>
            <person name="Kroth P.G."/>
            <person name="La Roche J."/>
            <person name="Lindquist E."/>
            <person name="Lommer M."/>
            <person name="Martin-Jezequel V."/>
            <person name="Lopez P.J."/>
            <person name="Lucas S."/>
            <person name="Mangogna M."/>
            <person name="McGinnis K."/>
            <person name="Medlin L.K."/>
            <person name="Montsant A."/>
            <person name="Oudot-Le Secq M.P."/>
            <person name="Napoli C."/>
            <person name="Obornik M."/>
            <person name="Parker M.S."/>
            <person name="Petit J.L."/>
            <person name="Porcel B.M."/>
            <person name="Poulsen N."/>
            <person name="Robison M."/>
            <person name="Rychlewski L."/>
            <person name="Rynearson T.A."/>
            <person name="Schmutz J."/>
            <person name="Shapiro H."/>
            <person name="Siaut M."/>
            <person name="Stanley M."/>
            <person name="Sussman M.R."/>
            <person name="Taylor A.R."/>
            <person name="Vardi A."/>
            <person name="von Dassow P."/>
            <person name="Vyverman W."/>
            <person name="Willis A."/>
            <person name="Wyrwicz L.S."/>
            <person name="Rokhsar D.S."/>
            <person name="Weissenbach J."/>
            <person name="Armbrust E.V."/>
            <person name="Green B.R."/>
            <person name="Van de Peer Y."/>
            <person name="Grigoriev I.V."/>
        </authorList>
    </citation>
    <scope>NUCLEOTIDE SEQUENCE [LARGE SCALE GENOMIC DNA]</scope>
    <source>
        <strain evidence="2 3">CCMP1335</strain>
    </source>
</reference>
<proteinExistence type="predicted"/>
<dbReference type="SUPFAM" id="SSF63825">
    <property type="entry name" value="YWTD domain"/>
    <property type="match status" value="1"/>
</dbReference>
<dbReference type="eggNOG" id="ENOG502S43H">
    <property type="taxonomic scope" value="Eukaryota"/>
</dbReference>
<keyword evidence="1" id="KW-0472">Membrane</keyword>
<dbReference type="PANTHER" id="PTHR35399:SF2">
    <property type="entry name" value="DUF839 DOMAIN-CONTAINING PROTEIN"/>
    <property type="match status" value="1"/>
</dbReference>
<dbReference type="Pfam" id="PF05787">
    <property type="entry name" value="PhoX"/>
    <property type="match status" value="1"/>
</dbReference>
<dbReference type="KEGG" id="tps:THAPSDRAFT_7865"/>
<gene>
    <name evidence="2" type="ORF">THAPSDRAFT_7865</name>
</gene>
<dbReference type="PANTHER" id="PTHR35399">
    <property type="entry name" value="SLR8030 PROTEIN"/>
    <property type="match status" value="1"/>
</dbReference>
<accession>B8C7R2</accession>
<dbReference type="Proteomes" id="UP000001449">
    <property type="component" value="Chromosome 9"/>
</dbReference>
<evidence type="ECO:0000313" key="2">
    <source>
        <dbReference type="EMBL" id="EED90149.1"/>
    </source>
</evidence>
<dbReference type="HOGENOM" id="CLU_033126_0_0_1"/>
<dbReference type="EMBL" id="CM000645">
    <property type="protein sequence ID" value="EED90149.1"/>
    <property type="molecule type" value="Genomic_DNA"/>
</dbReference>
<feature type="transmembrane region" description="Helical" evidence="1">
    <location>
        <begin position="62"/>
        <end position="84"/>
    </location>
</feature>
<dbReference type="RefSeq" id="XP_002292174.1">
    <property type="nucleotide sequence ID" value="XM_002292138.1"/>
</dbReference>
<keyword evidence="1" id="KW-0812">Transmembrane</keyword>
<organism evidence="2 3">
    <name type="scientific">Thalassiosira pseudonana</name>
    <name type="common">Marine diatom</name>
    <name type="synonym">Cyclotella nana</name>
    <dbReference type="NCBI Taxonomy" id="35128"/>
    <lineage>
        <taxon>Eukaryota</taxon>
        <taxon>Sar</taxon>
        <taxon>Stramenopiles</taxon>
        <taxon>Ochrophyta</taxon>
        <taxon>Bacillariophyta</taxon>
        <taxon>Coscinodiscophyceae</taxon>
        <taxon>Thalassiosirophycidae</taxon>
        <taxon>Thalassiosirales</taxon>
        <taxon>Thalassiosiraceae</taxon>
        <taxon>Thalassiosira</taxon>
    </lineage>
</organism>
<dbReference type="InterPro" id="IPR008557">
    <property type="entry name" value="PhoX"/>
</dbReference>
<evidence type="ECO:0000313" key="3">
    <source>
        <dbReference type="Proteomes" id="UP000001449"/>
    </source>
</evidence>
<dbReference type="GeneID" id="7444987"/>
<reference evidence="2 3" key="1">
    <citation type="journal article" date="2004" name="Science">
        <title>The genome of the diatom Thalassiosira pseudonana: ecology, evolution, and metabolism.</title>
        <authorList>
            <person name="Armbrust E.V."/>
            <person name="Berges J.A."/>
            <person name="Bowler C."/>
            <person name="Green B.R."/>
            <person name="Martinez D."/>
            <person name="Putnam N.H."/>
            <person name="Zhou S."/>
            <person name="Allen A.E."/>
            <person name="Apt K.E."/>
            <person name="Bechner M."/>
            <person name="Brzezinski M.A."/>
            <person name="Chaal B.K."/>
            <person name="Chiovitti A."/>
            <person name="Davis A.K."/>
            <person name="Demarest M.S."/>
            <person name="Detter J.C."/>
            <person name="Glavina T."/>
            <person name="Goodstein D."/>
            <person name="Hadi M.Z."/>
            <person name="Hellsten U."/>
            <person name="Hildebrand M."/>
            <person name="Jenkins B.D."/>
            <person name="Jurka J."/>
            <person name="Kapitonov V.V."/>
            <person name="Kroger N."/>
            <person name="Lau W.W."/>
            <person name="Lane T.W."/>
            <person name="Larimer F.W."/>
            <person name="Lippmeier J.C."/>
            <person name="Lucas S."/>
            <person name="Medina M."/>
            <person name="Montsant A."/>
            <person name="Obornik M."/>
            <person name="Parker M.S."/>
            <person name="Palenik B."/>
            <person name="Pazour G.J."/>
            <person name="Richardson P.M."/>
            <person name="Rynearson T.A."/>
            <person name="Saito M.A."/>
            <person name="Schwartz D.C."/>
            <person name="Thamatrakoln K."/>
            <person name="Valentin K."/>
            <person name="Vardi A."/>
            <person name="Wilkerson F.P."/>
            <person name="Rokhsar D.S."/>
        </authorList>
    </citation>
    <scope>NUCLEOTIDE SEQUENCE [LARGE SCALE GENOMIC DNA]</scope>
    <source>
        <strain evidence="2 3">CCMP1335</strain>
    </source>
</reference>
<evidence type="ECO:0000256" key="1">
    <source>
        <dbReference type="SAM" id="Phobius"/>
    </source>
</evidence>
<dbReference type="PaxDb" id="35128-Thaps7865"/>
<keyword evidence="3" id="KW-1185">Reference proteome</keyword>
<evidence type="ECO:0008006" key="4">
    <source>
        <dbReference type="Google" id="ProtNLM"/>
    </source>
</evidence>
<protein>
    <recommendedName>
        <fullName evidence="4">DUF839 domain-containing protein</fullName>
    </recommendedName>
</protein>